<comment type="caution">
    <text evidence="1">The sequence shown here is derived from an EMBL/GenBank/DDBJ whole genome shotgun (WGS) entry which is preliminary data.</text>
</comment>
<reference evidence="1" key="1">
    <citation type="submission" date="2009-04" db="EMBL/GenBank/DDBJ databases">
        <authorList>
            <person name="Weinstock G."/>
            <person name="Sodergren E."/>
            <person name="Clifton S."/>
            <person name="Fulton L."/>
            <person name="Fulton B."/>
            <person name="Courtney L."/>
            <person name="Fronick C."/>
            <person name="Harrison M."/>
            <person name="Strong C."/>
            <person name="Farmer C."/>
            <person name="Delahaunty K."/>
            <person name="Markovic C."/>
            <person name="Hall O."/>
            <person name="Minx P."/>
            <person name="Tomlinson C."/>
            <person name="Mitreva M."/>
            <person name="Nelson J."/>
            <person name="Hou S."/>
            <person name="Wollam A."/>
            <person name="Pepin K.H."/>
            <person name="Johnson M."/>
            <person name="Bhonagiri V."/>
            <person name="Nash W.E."/>
            <person name="Warren W."/>
            <person name="Chinwalla A."/>
            <person name="Mardis E.R."/>
            <person name="Wilson R.K."/>
        </authorList>
    </citation>
    <scope>NUCLEOTIDE SEQUENCE [LARGE SCALE GENOMIC DNA]</scope>
    <source>
        <strain evidence="1">DSM 14600</strain>
    </source>
</reference>
<proteinExistence type="predicted"/>
<dbReference type="EMBL" id="ACIP02000007">
    <property type="protein sequence ID" value="EEP27427.1"/>
    <property type="molecule type" value="Genomic_DNA"/>
</dbReference>
<protein>
    <submittedName>
        <fullName evidence="1">Uncharacterized protein</fullName>
    </submittedName>
</protein>
<accession>C4GDE8</accession>
<name>C4GDE8_9FIRM</name>
<evidence type="ECO:0000313" key="2">
    <source>
        <dbReference type="Proteomes" id="UP000003494"/>
    </source>
</evidence>
<keyword evidence="2" id="KW-1185">Reference proteome</keyword>
<sequence length="42" mass="4534">MPGIRTAKRSGYMTGSTTGLPSMIYLQNSLSAMGGVYENTYQ</sequence>
<dbReference type="STRING" id="626523.GCWU000342_02121"/>
<evidence type="ECO:0000313" key="1">
    <source>
        <dbReference type="EMBL" id="EEP27427.1"/>
    </source>
</evidence>
<dbReference type="Proteomes" id="UP000003494">
    <property type="component" value="Unassembled WGS sequence"/>
</dbReference>
<gene>
    <name evidence="1" type="ORF">GCWU000342_02121</name>
</gene>
<dbReference type="AlphaFoldDB" id="C4GDE8"/>
<dbReference type="HOGENOM" id="CLU_3257831_0_0_9"/>
<organism evidence="1 2">
    <name type="scientific">Shuttleworthella satelles DSM 14600</name>
    <dbReference type="NCBI Taxonomy" id="626523"/>
    <lineage>
        <taxon>Bacteria</taxon>
        <taxon>Bacillati</taxon>
        <taxon>Bacillota</taxon>
        <taxon>Clostridia</taxon>
        <taxon>Lachnospirales</taxon>
        <taxon>Lachnospiraceae</taxon>
        <taxon>Shuttleworthella</taxon>
    </lineage>
</organism>